<keyword evidence="5" id="KW-1185">Reference proteome</keyword>
<dbReference type="Pfam" id="PF03448">
    <property type="entry name" value="MgtE_N"/>
    <property type="match status" value="1"/>
</dbReference>
<gene>
    <name evidence="4" type="ORF">GCM10011398_11210</name>
</gene>
<feature type="domain" description="Magnesium transporter MgtE intracellular" evidence="3">
    <location>
        <begin position="142"/>
        <end position="194"/>
    </location>
</feature>
<evidence type="ECO:0000256" key="2">
    <source>
        <dbReference type="SAM" id="Phobius"/>
    </source>
</evidence>
<dbReference type="Gene3D" id="1.25.60.10">
    <property type="entry name" value="MgtE N-terminal domain-like"/>
    <property type="match status" value="1"/>
</dbReference>
<keyword evidence="1" id="KW-0175">Coiled coil</keyword>
<dbReference type="Proteomes" id="UP000622860">
    <property type="component" value="Unassembled WGS sequence"/>
</dbReference>
<name>A0A917H677_9BACI</name>
<sequence>MVKQNKQKKEKANPILWFFFAIVIPIVVAITLTVIIFSVAGVNVMDWVKKTGNNIPVISSVVTTDEEKDAKRSEANMQEAIDNKDAKIEQLTQNVTDLEATIDRLEQDIAKLENNSDPTISEESSNEKTVTGDAAANPVKTIASSYKEMDSEQAAKIIEELNEEMAISILNELPNDTRGSIFDEMDPKKAAQLTQMFINSGN</sequence>
<evidence type="ECO:0000259" key="3">
    <source>
        <dbReference type="Pfam" id="PF03448"/>
    </source>
</evidence>
<accession>A0A917H677</accession>
<keyword evidence="2" id="KW-1133">Transmembrane helix</keyword>
<proteinExistence type="predicted"/>
<dbReference type="AlphaFoldDB" id="A0A917H677"/>
<organism evidence="4 5">
    <name type="scientific">Virgibacillus oceani</name>
    <dbReference type="NCBI Taxonomy" id="1479511"/>
    <lineage>
        <taxon>Bacteria</taxon>
        <taxon>Bacillati</taxon>
        <taxon>Bacillota</taxon>
        <taxon>Bacilli</taxon>
        <taxon>Bacillales</taxon>
        <taxon>Bacillaceae</taxon>
        <taxon>Virgibacillus</taxon>
    </lineage>
</organism>
<evidence type="ECO:0000256" key="1">
    <source>
        <dbReference type="SAM" id="Coils"/>
    </source>
</evidence>
<keyword evidence="2" id="KW-0472">Membrane</keyword>
<dbReference type="InterPro" id="IPR038076">
    <property type="entry name" value="MgtE_N_sf"/>
</dbReference>
<dbReference type="RefSeq" id="WP_188454387.1">
    <property type="nucleotide sequence ID" value="NZ_BMFR01000003.1"/>
</dbReference>
<evidence type="ECO:0000313" key="4">
    <source>
        <dbReference type="EMBL" id="GGG69012.1"/>
    </source>
</evidence>
<reference evidence="4" key="1">
    <citation type="journal article" date="2014" name="Int. J. Syst. Evol. Microbiol.">
        <title>Complete genome sequence of Corynebacterium casei LMG S-19264T (=DSM 44701T), isolated from a smear-ripened cheese.</title>
        <authorList>
            <consortium name="US DOE Joint Genome Institute (JGI-PGF)"/>
            <person name="Walter F."/>
            <person name="Albersmeier A."/>
            <person name="Kalinowski J."/>
            <person name="Ruckert C."/>
        </authorList>
    </citation>
    <scope>NUCLEOTIDE SEQUENCE</scope>
    <source>
        <strain evidence="4">CGMCC 1.12754</strain>
    </source>
</reference>
<evidence type="ECO:0000313" key="5">
    <source>
        <dbReference type="Proteomes" id="UP000622860"/>
    </source>
</evidence>
<dbReference type="InterPro" id="IPR006668">
    <property type="entry name" value="Mg_transptr_MgtE_intracell_dom"/>
</dbReference>
<dbReference type="Gene3D" id="1.20.5.340">
    <property type="match status" value="1"/>
</dbReference>
<dbReference type="SUPFAM" id="SSF158791">
    <property type="entry name" value="MgtE N-terminal domain-like"/>
    <property type="match status" value="1"/>
</dbReference>
<protein>
    <recommendedName>
        <fullName evidence="3">Magnesium transporter MgtE intracellular domain-containing protein</fullName>
    </recommendedName>
</protein>
<dbReference type="EMBL" id="BMFR01000003">
    <property type="protein sequence ID" value="GGG69012.1"/>
    <property type="molecule type" value="Genomic_DNA"/>
</dbReference>
<feature type="transmembrane region" description="Helical" evidence="2">
    <location>
        <begin position="15"/>
        <end position="40"/>
    </location>
</feature>
<feature type="coiled-coil region" evidence="1">
    <location>
        <begin position="70"/>
        <end position="122"/>
    </location>
</feature>
<comment type="caution">
    <text evidence="4">The sequence shown here is derived from an EMBL/GenBank/DDBJ whole genome shotgun (WGS) entry which is preliminary data.</text>
</comment>
<keyword evidence="2" id="KW-0812">Transmembrane</keyword>
<reference evidence="4" key="2">
    <citation type="submission" date="2020-09" db="EMBL/GenBank/DDBJ databases">
        <authorList>
            <person name="Sun Q."/>
            <person name="Zhou Y."/>
        </authorList>
    </citation>
    <scope>NUCLEOTIDE SEQUENCE</scope>
    <source>
        <strain evidence="4">CGMCC 1.12754</strain>
    </source>
</reference>